<name>A0A974PNA9_9HYPH</name>
<dbReference type="RefSeq" id="WP_203193673.1">
    <property type="nucleotide sequence ID" value="NZ_CP063362.1"/>
</dbReference>
<evidence type="ECO:0000313" key="1">
    <source>
        <dbReference type="EMBL" id="QRG06763.1"/>
    </source>
</evidence>
<dbReference type="Proteomes" id="UP000596427">
    <property type="component" value="Chromosome"/>
</dbReference>
<dbReference type="KEGG" id="xdi:EZH22_28475"/>
<keyword evidence="2" id="KW-1185">Reference proteome</keyword>
<gene>
    <name evidence="1" type="ORF">EZH22_28475</name>
</gene>
<evidence type="ECO:0000313" key="2">
    <source>
        <dbReference type="Proteomes" id="UP000596427"/>
    </source>
</evidence>
<dbReference type="EMBL" id="CP063362">
    <property type="protein sequence ID" value="QRG06763.1"/>
    <property type="molecule type" value="Genomic_DNA"/>
</dbReference>
<organism evidence="1 2">
    <name type="scientific">Xanthobacter dioxanivorans</name>
    <dbReference type="NCBI Taxonomy" id="2528964"/>
    <lineage>
        <taxon>Bacteria</taxon>
        <taxon>Pseudomonadati</taxon>
        <taxon>Pseudomonadota</taxon>
        <taxon>Alphaproteobacteria</taxon>
        <taxon>Hyphomicrobiales</taxon>
        <taxon>Xanthobacteraceae</taxon>
        <taxon>Xanthobacter</taxon>
    </lineage>
</organism>
<sequence>MDDTVRVEEIRPARERAAEAPICLAVIIWLARVVFRHSVTPSRRRPEAQLCSPSLGSLGNGSVTLVPMALSTLAFVGAIWRGVSAEVFFCRHRPGAVPFNAGTQGLFHRPVIRHDADGVFLVRLFSLGGTALAW</sequence>
<accession>A0A974PNA9</accession>
<dbReference type="AlphaFoldDB" id="A0A974PNA9"/>
<reference evidence="1 2" key="1">
    <citation type="submission" date="2020-10" db="EMBL/GenBank/DDBJ databases">
        <title>Degradation of 1,4-Dioxane by Xanthobacter sp. YN2, via a Novel Group-2 Soluble Di-Iron Monooxygenase.</title>
        <authorList>
            <person name="Ma F."/>
            <person name="Wang Y."/>
            <person name="Yang J."/>
            <person name="Guo H."/>
            <person name="Su D."/>
            <person name="Yu L."/>
        </authorList>
    </citation>
    <scope>NUCLEOTIDE SEQUENCE [LARGE SCALE GENOMIC DNA]</scope>
    <source>
        <strain evidence="1 2">YN2</strain>
    </source>
</reference>
<proteinExistence type="predicted"/>
<protein>
    <submittedName>
        <fullName evidence="1">Uncharacterized protein</fullName>
    </submittedName>
</protein>